<dbReference type="InterPro" id="IPR011335">
    <property type="entry name" value="Restrct_endonuc-II-like"/>
</dbReference>
<dbReference type="EMBL" id="FOFA01000001">
    <property type="protein sequence ID" value="SEP77840.1"/>
    <property type="molecule type" value="Genomic_DNA"/>
</dbReference>
<reference evidence="3" key="1">
    <citation type="submission" date="2016-10" db="EMBL/GenBank/DDBJ databases">
        <authorList>
            <person name="Varghese N."/>
            <person name="Submissions S."/>
        </authorList>
    </citation>
    <scope>NUCLEOTIDE SEQUENCE [LARGE SCALE GENOMIC DNA]</scope>
    <source>
        <strain evidence="3">CGMCC 4.6856</strain>
    </source>
</reference>
<keyword evidence="2" id="KW-0378">Hydrolase</keyword>
<feature type="domain" description="DUF559" evidence="1">
    <location>
        <begin position="187"/>
        <end position="285"/>
    </location>
</feature>
<dbReference type="GO" id="GO:0004519">
    <property type="term" value="F:endonuclease activity"/>
    <property type="evidence" value="ECO:0007669"/>
    <property type="project" value="UniProtKB-KW"/>
</dbReference>
<dbReference type="Proteomes" id="UP000198504">
    <property type="component" value="Unassembled WGS sequence"/>
</dbReference>
<name>A0A1H9AM97_9ACTN</name>
<organism evidence="2 3">
    <name type="scientific">Microlunatus flavus</name>
    <dbReference type="NCBI Taxonomy" id="1036181"/>
    <lineage>
        <taxon>Bacteria</taxon>
        <taxon>Bacillati</taxon>
        <taxon>Actinomycetota</taxon>
        <taxon>Actinomycetes</taxon>
        <taxon>Propionibacteriales</taxon>
        <taxon>Propionibacteriaceae</taxon>
        <taxon>Microlunatus</taxon>
    </lineage>
</organism>
<dbReference type="OrthoDB" id="4310518at2"/>
<dbReference type="InterPro" id="IPR007569">
    <property type="entry name" value="DUF559"/>
</dbReference>
<keyword evidence="3" id="KW-1185">Reference proteome</keyword>
<evidence type="ECO:0000259" key="1">
    <source>
        <dbReference type="Pfam" id="PF04480"/>
    </source>
</evidence>
<dbReference type="SUPFAM" id="SSF52980">
    <property type="entry name" value="Restriction endonuclease-like"/>
    <property type="match status" value="1"/>
</dbReference>
<evidence type="ECO:0000313" key="3">
    <source>
        <dbReference type="Proteomes" id="UP000198504"/>
    </source>
</evidence>
<proteinExistence type="predicted"/>
<sequence>MSSLQDEVRRLVDRDAVVARADHPSLVGAIGRMVRAGELVAVVPGVYSSRARAPERLVRATALVVRQPDAVLAGPTAAQLGFWPGLRGETVTYALAHKWRAPPGFSGSRRTVPPELVVQRDRFRLTCPALTALDLCDDLGGDGIDQALRTRTATLPGLHHALELTGGRRGNGVRRALLLDSRDEPWSAAERVCHRLLRSAGIVGWKANLPVLVSGRRRYLDVGFRHLHVAIEIDGRLHERDEHVFEDDRWRQNALVLDGWLVLRFTWRMLVEQPDEVLETIRQALAIRGAEF</sequence>
<dbReference type="STRING" id="1036181.SAMN05421756_101660"/>
<accession>A0A1H9AM97</accession>
<gene>
    <name evidence="2" type="ORF">SAMN05421756_101660</name>
</gene>
<protein>
    <submittedName>
        <fullName evidence="2">Very-short-patch-repair endonuclease</fullName>
    </submittedName>
</protein>
<dbReference type="RefSeq" id="WP_091177640.1">
    <property type="nucleotide sequence ID" value="NZ_FOFA01000001.1"/>
</dbReference>
<keyword evidence="2" id="KW-0255">Endonuclease</keyword>
<evidence type="ECO:0000313" key="2">
    <source>
        <dbReference type="EMBL" id="SEP77840.1"/>
    </source>
</evidence>
<keyword evidence="2" id="KW-0540">Nuclease</keyword>
<dbReference type="Gene3D" id="3.40.960.10">
    <property type="entry name" value="VSR Endonuclease"/>
    <property type="match status" value="1"/>
</dbReference>
<dbReference type="Pfam" id="PF04480">
    <property type="entry name" value="DUF559"/>
    <property type="match status" value="1"/>
</dbReference>
<dbReference type="AlphaFoldDB" id="A0A1H9AM97"/>